<dbReference type="STRING" id="260552.Mag101_01945"/>
<sequence>MQSGIVRSLAVVAVWLLTSKVQATDLTVQLNGIDGSRGGYVHAAIYREAMPFETYDANGAFATVSRQLSPAISPKPVLIAFTLADLPQGEYAVHFYHDANGNQQFDSSGSEPLEGWGFSNARHLWQTPSFKRSAFTIGTEAKTVSLKTFYIE</sequence>
<feature type="chain" id="PRO_5012727099" description="DUF2141 domain-containing protein" evidence="1">
    <location>
        <begin position="24"/>
        <end position="152"/>
    </location>
</feature>
<organism evidence="2 3">
    <name type="scientific">Microbulbifer agarilyticus</name>
    <dbReference type="NCBI Taxonomy" id="260552"/>
    <lineage>
        <taxon>Bacteria</taxon>
        <taxon>Pseudomonadati</taxon>
        <taxon>Pseudomonadota</taxon>
        <taxon>Gammaproteobacteria</taxon>
        <taxon>Cellvibrionales</taxon>
        <taxon>Microbulbiferaceae</taxon>
        <taxon>Microbulbifer</taxon>
    </lineage>
</organism>
<accession>A0A1Q2M1G7</accession>
<dbReference type="InterPro" id="IPR018673">
    <property type="entry name" value="DUF2141"/>
</dbReference>
<dbReference type="Pfam" id="PF09912">
    <property type="entry name" value="DUF2141"/>
    <property type="match status" value="1"/>
</dbReference>
<feature type="signal peptide" evidence="1">
    <location>
        <begin position="1"/>
        <end position="23"/>
    </location>
</feature>
<evidence type="ECO:0008006" key="4">
    <source>
        <dbReference type="Google" id="ProtNLM"/>
    </source>
</evidence>
<dbReference type="KEGG" id="maga:Mag101_01945"/>
<name>A0A1Q2M1G7_9GAMM</name>
<evidence type="ECO:0000256" key="1">
    <source>
        <dbReference type="SAM" id="SignalP"/>
    </source>
</evidence>
<dbReference type="AlphaFoldDB" id="A0A1Q2M1G7"/>
<proteinExistence type="predicted"/>
<evidence type="ECO:0000313" key="3">
    <source>
        <dbReference type="Proteomes" id="UP000188219"/>
    </source>
</evidence>
<reference evidence="2" key="1">
    <citation type="submission" date="2017-02" db="EMBL/GenBank/DDBJ databases">
        <title>Genome of Microbulbifer agarilyticus GP101.</title>
        <authorList>
            <person name="Jung J."/>
            <person name="Bae S.S."/>
            <person name="Baek K."/>
        </authorList>
    </citation>
    <scope>NUCLEOTIDE SEQUENCE [LARGE SCALE GENOMIC DNA]</scope>
    <source>
        <strain evidence="2">GP101</strain>
    </source>
</reference>
<dbReference type="RefSeq" id="WP_077400027.1">
    <property type="nucleotide sequence ID" value="NZ_CP019650.1"/>
</dbReference>
<keyword evidence="3" id="KW-1185">Reference proteome</keyword>
<keyword evidence="1" id="KW-0732">Signal</keyword>
<evidence type="ECO:0000313" key="2">
    <source>
        <dbReference type="EMBL" id="AQQ66543.1"/>
    </source>
</evidence>
<gene>
    <name evidence="2" type="ORF">Mag101_01945</name>
</gene>
<dbReference type="EMBL" id="CP019650">
    <property type="protein sequence ID" value="AQQ66543.1"/>
    <property type="molecule type" value="Genomic_DNA"/>
</dbReference>
<protein>
    <recommendedName>
        <fullName evidence="4">DUF2141 domain-containing protein</fullName>
    </recommendedName>
</protein>
<dbReference type="OrthoDB" id="9788332at2"/>
<dbReference type="Proteomes" id="UP000188219">
    <property type="component" value="Chromosome"/>
</dbReference>